<reference evidence="1 2" key="1">
    <citation type="submission" date="2021-06" db="EMBL/GenBank/DDBJ databases">
        <title>Updating the genus Pseudomonas: Description of 43 new species and partition of the Pseudomonas putida group.</title>
        <authorList>
            <person name="Girard L."/>
            <person name="Lood C."/>
            <person name="Vandamme P."/>
            <person name="Rokni-Zadeh H."/>
            <person name="Van Noort V."/>
            <person name="Hofte M."/>
            <person name="Lavigne R."/>
            <person name="De Mot R."/>
        </authorList>
    </citation>
    <scope>NUCLEOTIDE SEQUENCE [LARGE SCALE GENOMIC DNA]</scope>
    <source>
        <strain evidence="1 2">COR58</strain>
    </source>
</reference>
<keyword evidence="2" id="KW-1185">Reference proteome</keyword>
<proteinExistence type="predicted"/>
<evidence type="ECO:0000313" key="1">
    <source>
        <dbReference type="EMBL" id="MBV4456993.1"/>
    </source>
</evidence>
<organism evidence="1 2">
    <name type="scientific">Pseudomonas ekonensis</name>
    <dbReference type="NCBI Taxonomy" id="2842353"/>
    <lineage>
        <taxon>Bacteria</taxon>
        <taxon>Pseudomonadati</taxon>
        <taxon>Pseudomonadota</taxon>
        <taxon>Gammaproteobacteria</taxon>
        <taxon>Pseudomonadales</taxon>
        <taxon>Pseudomonadaceae</taxon>
        <taxon>Pseudomonas</taxon>
    </lineage>
</organism>
<dbReference type="Proteomes" id="UP000765224">
    <property type="component" value="Unassembled WGS sequence"/>
</dbReference>
<gene>
    <name evidence="1" type="ORF">KVG96_03395</name>
</gene>
<evidence type="ECO:0000313" key="2">
    <source>
        <dbReference type="Proteomes" id="UP000765224"/>
    </source>
</evidence>
<sequence length="687" mass="73882">MRAFLDLTETKVGEASAAGNNWNVQVNLEPGQRSLVVQQIVNNRPSVRSIPRAFKIRPPALTAVTATPSGTSVKFTGAGHTGATVQISVVSGPGGMAPPNATVTSGRWETTASNWPFGTYQLRAIQKVPDNAGGWIESLPYAFTVSHVFPDPYEVTFTRDYQPTFSGKGFTGARVRLYDEGGATQPAPEAPVVGGQWSSRASQVWGPTWLRPVHIKQFLNGQESPNWITVNVTIAPLAPTINPPVEDGLSPQLSGTCWPGAWVNITFSDRVTVHNVIGAGGTWSFRRPTDFAPEVTHTVTVTQTAANQTSPEASQTFSVVKPVPKPIITYPANNAEVGRDLTVRGQNGMAGATLQLRDAKFDRPLGAPVTLSRDGEWEVDLRTLAFGPNAIDAQQVRNNRPSERSDQVSFDVVLLSPVIEVPAEGQKLSRTSTLSGTGMKGGLVEVMLRDPDTVLLSDLEVGGDGRWQGEVTLPVGNKVLTVRQTFDGQTSQYSARRTYSVVPPAPYVETPAEDEHVGRHVTVSGFATPGDTVTVRLGTGQHSVQARTPVLEDRTWSVTLDFDVPGGRHGVLAVASSEGFDSQDSATRTVRLGTFMPVFEQPGAGRWVTSPVLFSGQGKPGNGRVLSWYNPDLRWTPAIPVTAAGWQGTAQQALPPGGHWCRFVQDISEGTTVSDWADSQRFEVPPE</sequence>
<protein>
    <recommendedName>
        <fullName evidence="3">Ig-like domain (Group 3)</fullName>
    </recommendedName>
</protein>
<dbReference type="EMBL" id="JAHSTS010000001">
    <property type="protein sequence ID" value="MBV4456993.1"/>
    <property type="molecule type" value="Genomic_DNA"/>
</dbReference>
<comment type="caution">
    <text evidence="1">The sequence shown here is derived from an EMBL/GenBank/DDBJ whole genome shotgun (WGS) entry which is preliminary data.</text>
</comment>
<accession>A0ABS6P954</accession>
<evidence type="ECO:0008006" key="3">
    <source>
        <dbReference type="Google" id="ProtNLM"/>
    </source>
</evidence>
<name>A0ABS6P954_9PSED</name>